<reference evidence="9" key="1">
    <citation type="submission" date="2025-08" db="UniProtKB">
        <authorList>
            <consortium name="RefSeq"/>
        </authorList>
    </citation>
    <scope>IDENTIFICATION</scope>
    <source>
        <tissue evidence="9">Gonads</tissue>
    </source>
</reference>
<dbReference type="PROSITE" id="PS50208">
    <property type="entry name" value="CASPASE_P20"/>
    <property type="match status" value="1"/>
</dbReference>
<comment type="similarity">
    <text evidence="1 5">Belongs to the peptidase C14A family.</text>
</comment>
<dbReference type="SUPFAM" id="SSF52129">
    <property type="entry name" value="Caspase-like"/>
    <property type="match status" value="1"/>
</dbReference>
<keyword evidence="8" id="KW-1185">Reference proteome</keyword>
<dbReference type="RefSeq" id="XP_013409672.1">
    <property type="nucleotide sequence ID" value="XM_013554218.2"/>
</dbReference>
<dbReference type="GO" id="GO:0006915">
    <property type="term" value="P:apoptotic process"/>
    <property type="evidence" value="ECO:0007669"/>
    <property type="project" value="UniProtKB-KW"/>
</dbReference>
<dbReference type="InterPro" id="IPR015917">
    <property type="entry name" value="Pept_C14A"/>
</dbReference>
<dbReference type="GeneID" id="106173180"/>
<evidence type="ECO:0000256" key="1">
    <source>
        <dbReference type="ARBA" id="ARBA00010134"/>
    </source>
</evidence>
<gene>
    <name evidence="9" type="primary">LOC106173180</name>
</gene>
<feature type="domain" description="Caspase family p20" evidence="7">
    <location>
        <begin position="36"/>
        <end position="160"/>
    </location>
</feature>
<dbReference type="PANTHER" id="PTHR47901">
    <property type="entry name" value="CASPASE RECRUITMENT DOMAIN-CONTAINING PROTEIN 18"/>
    <property type="match status" value="1"/>
</dbReference>
<dbReference type="InterPro" id="IPR001309">
    <property type="entry name" value="Pept_C14_p20"/>
</dbReference>
<dbReference type="GO" id="GO:0006508">
    <property type="term" value="P:proteolysis"/>
    <property type="evidence" value="ECO:0007669"/>
    <property type="project" value="UniProtKB-KW"/>
</dbReference>
<evidence type="ECO:0000256" key="4">
    <source>
        <dbReference type="ARBA" id="ARBA00022801"/>
    </source>
</evidence>
<evidence type="ECO:0000256" key="5">
    <source>
        <dbReference type="RuleBase" id="RU003971"/>
    </source>
</evidence>
<evidence type="ECO:0000313" key="8">
    <source>
        <dbReference type="Proteomes" id="UP000085678"/>
    </source>
</evidence>
<dbReference type="InterPro" id="IPR011600">
    <property type="entry name" value="Pept_C14_caspase"/>
</dbReference>
<dbReference type="InterPro" id="IPR029030">
    <property type="entry name" value="Caspase-like_dom_sf"/>
</dbReference>
<evidence type="ECO:0000313" key="9">
    <source>
        <dbReference type="RefSeq" id="XP_013409672.1"/>
    </source>
</evidence>
<dbReference type="SMART" id="SM00115">
    <property type="entry name" value="CASc"/>
    <property type="match status" value="1"/>
</dbReference>
<protein>
    <submittedName>
        <fullName evidence="9">Caspase-8-like</fullName>
    </submittedName>
</protein>
<keyword evidence="2" id="KW-0645">Protease</keyword>
<dbReference type="InterPro" id="IPR002138">
    <property type="entry name" value="Pept_C14_p10"/>
</dbReference>
<dbReference type="PROSITE" id="PS50207">
    <property type="entry name" value="CASPASE_P10"/>
    <property type="match status" value="1"/>
</dbReference>
<dbReference type="KEGG" id="lak:106173180"/>
<evidence type="ECO:0000259" key="6">
    <source>
        <dbReference type="PROSITE" id="PS50207"/>
    </source>
</evidence>
<evidence type="ECO:0000256" key="3">
    <source>
        <dbReference type="ARBA" id="ARBA00022703"/>
    </source>
</evidence>
<dbReference type="Gene3D" id="3.40.50.1460">
    <property type="match status" value="1"/>
</dbReference>
<evidence type="ECO:0000256" key="2">
    <source>
        <dbReference type="ARBA" id="ARBA00022670"/>
    </source>
</evidence>
<dbReference type="PANTHER" id="PTHR47901:SF8">
    <property type="entry name" value="CASPASE-3"/>
    <property type="match status" value="1"/>
</dbReference>
<feature type="domain" description="Caspase family p10" evidence="6">
    <location>
        <begin position="175"/>
        <end position="213"/>
    </location>
</feature>
<proteinExistence type="inferred from homology"/>
<dbReference type="GO" id="GO:0004197">
    <property type="term" value="F:cysteine-type endopeptidase activity"/>
    <property type="evidence" value="ECO:0007669"/>
    <property type="project" value="InterPro"/>
</dbReference>
<dbReference type="PRINTS" id="PR00376">
    <property type="entry name" value="IL1BCENZYME"/>
</dbReference>
<dbReference type="PROSITE" id="PS01121">
    <property type="entry name" value="CASPASE_HIS"/>
    <property type="match status" value="1"/>
</dbReference>
<name>A0A1S3JGZ7_LINAN</name>
<dbReference type="STRING" id="7574.A0A1S3JGZ7"/>
<dbReference type="InterPro" id="IPR002398">
    <property type="entry name" value="Pept_C14"/>
</dbReference>
<sequence length="227" mass="26153">MSTNREEKVKVWPCTVELFEKKAYDAKRVYKNYTEWRGRAVIINNVSFDNEFSLDRKGTEVDVEYLKSLFRQLHYLVLKHDNLTAEAIDQLATREARTDHSAYSSFIMVILSHGGENTVIGTDGYHIGYDQILAHFEASRCPTLNGKPKMFFISACQGIQKAPLFNTEQAPPRPQDRETPEKADMILVTSTTRGDKSWRSTERGTFFIQCLVKSSRKEHVTPNYLIY</sequence>
<dbReference type="Pfam" id="PF00656">
    <property type="entry name" value="Peptidase_C14"/>
    <property type="match status" value="1"/>
</dbReference>
<dbReference type="InParanoid" id="A0A1S3JGZ7"/>
<keyword evidence="3" id="KW-0053">Apoptosis</keyword>
<keyword evidence="4" id="KW-0378">Hydrolase</keyword>
<dbReference type="OrthoDB" id="6157570at2759"/>
<dbReference type="AlphaFoldDB" id="A0A1S3JGZ7"/>
<accession>A0A1S3JGZ7</accession>
<evidence type="ECO:0000259" key="7">
    <source>
        <dbReference type="PROSITE" id="PS50208"/>
    </source>
</evidence>
<organism evidence="8 9">
    <name type="scientific">Lingula anatina</name>
    <name type="common">Brachiopod</name>
    <name type="synonym">Lingula unguis</name>
    <dbReference type="NCBI Taxonomy" id="7574"/>
    <lineage>
        <taxon>Eukaryota</taxon>
        <taxon>Metazoa</taxon>
        <taxon>Spiralia</taxon>
        <taxon>Lophotrochozoa</taxon>
        <taxon>Brachiopoda</taxon>
        <taxon>Linguliformea</taxon>
        <taxon>Lingulata</taxon>
        <taxon>Lingulida</taxon>
        <taxon>Linguloidea</taxon>
        <taxon>Lingulidae</taxon>
        <taxon>Lingula</taxon>
    </lineage>
</organism>
<dbReference type="Proteomes" id="UP000085678">
    <property type="component" value="Unplaced"/>
</dbReference>
<dbReference type="InterPro" id="IPR016129">
    <property type="entry name" value="Caspase_his_AS"/>
</dbReference>